<dbReference type="Pfam" id="PF00266">
    <property type="entry name" value="Aminotran_5"/>
    <property type="match status" value="1"/>
</dbReference>
<dbReference type="PROSITE" id="PS51318">
    <property type="entry name" value="TAT"/>
    <property type="match status" value="1"/>
</dbReference>
<dbReference type="InterPro" id="IPR015422">
    <property type="entry name" value="PyrdxlP-dep_Trfase_small"/>
</dbReference>
<keyword evidence="1" id="KW-0663">Pyridoxal phosphate</keyword>
<name>A0A3B0R1H6_9ZZZZ</name>
<dbReference type="InterPro" id="IPR006311">
    <property type="entry name" value="TAT_signal"/>
</dbReference>
<evidence type="ECO:0000313" key="3">
    <source>
        <dbReference type="EMBL" id="VAV86372.1"/>
    </source>
</evidence>
<dbReference type="SUPFAM" id="SSF53383">
    <property type="entry name" value="PLP-dependent transferases"/>
    <property type="match status" value="1"/>
</dbReference>
<dbReference type="InterPro" id="IPR015421">
    <property type="entry name" value="PyrdxlP-dep_Trfase_major"/>
</dbReference>
<evidence type="ECO:0000256" key="1">
    <source>
        <dbReference type="ARBA" id="ARBA00022898"/>
    </source>
</evidence>
<dbReference type="EMBL" id="UOED01000002">
    <property type="protein sequence ID" value="VAV86372.1"/>
    <property type="molecule type" value="Genomic_DNA"/>
</dbReference>
<dbReference type="PANTHER" id="PTHR43092">
    <property type="entry name" value="L-CYSTEINE DESULFHYDRASE"/>
    <property type="match status" value="1"/>
</dbReference>
<dbReference type="EC" id="2.8.1.7" evidence="3"/>
<dbReference type="InterPro" id="IPR015424">
    <property type="entry name" value="PyrdxlP-dep_Trfase"/>
</dbReference>
<dbReference type="GO" id="GO:0031071">
    <property type="term" value="F:cysteine desulfurase activity"/>
    <property type="evidence" value="ECO:0007669"/>
    <property type="project" value="UniProtKB-EC"/>
</dbReference>
<sequence>MADKKNSTQRACSRRKFIKNTGLMGTAFAGTMVSGRALAEGHSSSAEFNQAEHFSQLGPEFIYLNSGTEGSMPNSVIESFRKNIDQWASNPTDSYETDEMLGKHQHYNREKVARFLSVSKDNICLTDNTTMGLNMVILGLNFKATDKVIITNHEHNAILSPLSVLQEKTGLSVIKRDFPAANILSTMNSDELLEFLLPDTDELHGAKALCVSHVYPTTGVRLPLEALRKKADALDIKYLIVDGAQAFGMVDISRGRENITYTDFYACPGHKWLNGPPGTGILYIKNSRIRPPEFYPILSQRMTKYSGHQGEAGEPFPMVEALQVRGCSNAPGFSAMLEAIKFQQELGGAELVERQILSLSQQAKDFILSRSPTALVSPFKAPELLSGLTVFFPFNWDKPDQIFHDENTASKIVQALLKENIQIRSIGFDDPLGQGQKRYALRVSTGVFNTEKQLAYFQKLLEKILKQIFQPK</sequence>
<gene>
    <name evidence="3" type="ORF">MNBD_ALPHA02-959</name>
</gene>
<proteinExistence type="predicted"/>
<dbReference type="PANTHER" id="PTHR43092:SF2">
    <property type="entry name" value="HERCYNYLCYSTEINE SULFOXIDE LYASE"/>
    <property type="match status" value="1"/>
</dbReference>
<evidence type="ECO:0000259" key="2">
    <source>
        <dbReference type="Pfam" id="PF00266"/>
    </source>
</evidence>
<feature type="domain" description="Aminotransferase class V" evidence="2">
    <location>
        <begin position="62"/>
        <end position="455"/>
    </location>
</feature>
<keyword evidence="3" id="KW-0808">Transferase</keyword>
<organism evidence="3">
    <name type="scientific">hydrothermal vent metagenome</name>
    <dbReference type="NCBI Taxonomy" id="652676"/>
    <lineage>
        <taxon>unclassified sequences</taxon>
        <taxon>metagenomes</taxon>
        <taxon>ecological metagenomes</taxon>
    </lineage>
</organism>
<dbReference type="Gene3D" id="3.90.1150.10">
    <property type="entry name" value="Aspartate Aminotransferase, domain 1"/>
    <property type="match status" value="1"/>
</dbReference>
<dbReference type="AlphaFoldDB" id="A0A3B0R1H6"/>
<dbReference type="Gene3D" id="3.40.640.10">
    <property type="entry name" value="Type I PLP-dependent aspartate aminotransferase-like (Major domain)"/>
    <property type="match status" value="1"/>
</dbReference>
<dbReference type="InterPro" id="IPR000192">
    <property type="entry name" value="Aminotrans_V_dom"/>
</dbReference>
<reference evidence="3" key="1">
    <citation type="submission" date="2018-06" db="EMBL/GenBank/DDBJ databases">
        <authorList>
            <person name="Zhirakovskaya E."/>
        </authorList>
    </citation>
    <scope>NUCLEOTIDE SEQUENCE</scope>
</reference>
<accession>A0A3B0R1H6</accession>
<protein>
    <submittedName>
        <fullName evidence="3">Cysteine desulfurase</fullName>
        <ecNumber evidence="3">2.8.1.7</ecNumber>
    </submittedName>
</protein>